<protein>
    <submittedName>
        <fullName evidence="2">Nucleolar GTPase/ATPase p130-like protein</fullName>
    </submittedName>
</protein>
<dbReference type="Proteomes" id="UP000285301">
    <property type="component" value="Unassembled WGS sequence"/>
</dbReference>
<organism evidence="2 3">
    <name type="scientific">Dinothrombium tinctorium</name>
    <dbReference type="NCBI Taxonomy" id="1965070"/>
    <lineage>
        <taxon>Eukaryota</taxon>
        <taxon>Metazoa</taxon>
        <taxon>Ecdysozoa</taxon>
        <taxon>Arthropoda</taxon>
        <taxon>Chelicerata</taxon>
        <taxon>Arachnida</taxon>
        <taxon>Acari</taxon>
        <taxon>Acariformes</taxon>
        <taxon>Trombidiformes</taxon>
        <taxon>Prostigmata</taxon>
        <taxon>Anystina</taxon>
        <taxon>Parasitengona</taxon>
        <taxon>Trombidioidea</taxon>
        <taxon>Trombidiidae</taxon>
        <taxon>Dinothrombium</taxon>
    </lineage>
</organism>
<feature type="compositionally biased region" description="Basic and acidic residues" evidence="1">
    <location>
        <begin position="78"/>
        <end position="109"/>
    </location>
</feature>
<dbReference type="STRING" id="1965070.A0A443R8Y3"/>
<dbReference type="PANTHER" id="PTHR36562:SF5">
    <property type="entry name" value="SERINE_ARGININE REPETITIVE MATRIX 2"/>
    <property type="match status" value="1"/>
</dbReference>
<evidence type="ECO:0000313" key="2">
    <source>
        <dbReference type="EMBL" id="RWS11741.1"/>
    </source>
</evidence>
<dbReference type="OrthoDB" id="10267305at2759"/>
<comment type="caution">
    <text evidence="2">The sequence shown here is derived from an EMBL/GenBank/DDBJ whole genome shotgun (WGS) entry which is preliminary data.</text>
</comment>
<dbReference type="PANTHER" id="PTHR36562">
    <property type="entry name" value="SERINE/ARGININE REPETITIVE MATRIX 2"/>
    <property type="match status" value="1"/>
</dbReference>
<gene>
    <name evidence="2" type="ORF">B4U79_15556</name>
</gene>
<reference evidence="2 3" key="1">
    <citation type="journal article" date="2018" name="Gigascience">
        <title>Genomes of trombidid mites reveal novel predicted allergens and laterally-transferred genes associated with secondary metabolism.</title>
        <authorList>
            <person name="Dong X."/>
            <person name="Chaisiri K."/>
            <person name="Xia D."/>
            <person name="Armstrong S.D."/>
            <person name="Fang Y."/>
            <person name="Donnelly M.J."/>
            <person name="Kadowaki T."/>
            <person name="McGarry J.W."/>
            <person name="Darby A.C."/>
            <person name="Makepeace B.L."/>
        </authorList>
    </citation>
    <scope>NUCLEOTIDE SEQUENCE [LARGE SCALE GENOMIC DNA]</scope>
    <source>
        <strain evidence="2">UoL-WK</strain>
    </source>
</reference>
<evidence type="ECO:0000313" key="3">
    <source>
        <dbReference type="Proteomes" id="UP000285301"/>
    </source>
</evidence>
<name>A0A443R8Y3_9ACAR</name>
<dbReference type="AlphaFoldDB" id="A0A443R8Y3"/>
<accession>A0A443R8Y3</accession>
<keyword evidence="3" id="KW-1185">Reference proteome</keyword>
<dbReference type="EMBL" id="NCKU01001582">
    <property type="protein sequence ID" value="RWS11741.1"/>
    <property type="molecule type" value="Genomic_DNA"/>
</dbReference>
<dbReference type="InterPro" id="IPR051372">
    <property type="entry name" value="CWC21"/>
</dbReference>
<dbReference type="GO" id="GO:0005634">
    <property type="term" value="C:nucleus"/>
    <property type="evidence" value="ECO:0007669"/>
    <property type="project" value="TreeGrafter"/>
</dbReference>
<feature type="region of interest" description="Disordered" evidence="1">
    <location>
        <begin position="55"/>
        <end position="153"/>
    </location>
</feature>
<evidence type="ECO:0000256" key="1">
    <source>
        <dbReference type="SAM" id="MobiDB-lite"/>
    </source>
</evidence>
<feature type="region of interest" description="Disordered" evidence="1">
    <location>
        <begin position="1"/>
        <end position="21"/>
    </location>
</feature>
<sequence>MVNNVKETHQMAEMNQERNDKLKNALGISPYFIEGSSLDPDRKAKEALAKSEEMQKYELLEDTPSPESSPKAVASKVKVIEKKDKDKDKEKHKREEKAEKVKDKNEKTAKQTQQSEKPKDDKIERRDKREKQPSEEIERDRDREKPRKEIPKRYAIDERKVKIMIEVVDVIVVNVIDMIRIAQGQDREKK</sequence>
<proteinExistence type="predicted"/>
<feature type="compositionally biased region" description="Basic and acidic residues" evidence="1">
    <location>
        <begin position="116"/>
        <end position="153"/>
    </location>
</feature>